<dbReference type="PATRIC" id="fig|1150600.3.peg.3504"/>
<dbReference type="InterPro" id="IPR005835">
    <property type="entry name" value="NTP_transferase_dom"/>
</dbReference>
<protein>
    <submittedName>
        <fullName evidence="2">D-glycero-D-manno-heptose 1-phosphate guanosyltransferase</fullName>
    </submittedName>
</protein>
<evidence type="ECO:0000259" key="1">
    <source>
        <dbReference type="Pfam" id="PF00483"/>
    </source>
</evidence>
<proteinExistence type="predicted"/>
<sequence length="238" mass="26437">MTDVAIVLAGGLGTRLQSVVKDVPKPMAEVAGRPFLSYLMYFLSTNKIKKVILAVGYKYEIIKEYLKIPENRYGLEITYSIETELLGTGGAIFKAYEQVEGDSAFILNGDTFFDISLSDLEAFARSNSADLAFALLETEHSSRYGSVNCASNGQILAFKEKNANLNIKTIINGGIYYMNKSLVSGTPMPAKFSMEQDFFERNLHRLQAYGKVYQALFIDIGIPSDYTLSQELLKNIIA</sequence>
<dbReference type="AlphaFoldDB" id="R9GN60"/>
<keyword evidence="3" id="KW-1185">Reference proteome</keyword>
<dbReference type="GO" id="GO:0016740">
    <property type="term" value="F:transferase activity"/>
    <property type="evidence" value="ECO:0007669"/>
    <property type="project" value="UniProtKB-KW"/>
</dbReference>
<organism evidence="2 3">
    <name type="scientific">Arcticibacter svalbardensis MN12-7</name>
    <dbReference type="NCBI Taxonomy" id="1150600"/>
    <lineage>
        <taxon>Bacteria</taxon>
        <taxon>Pseudomonadati</taxon>
        <taxon>Bacteroidota</taxon>
        <taxon>Sphingobacteriia</taxon>
        <taxon>Sphingobacteriales</taxon>
        <taxon>Sphingobacteriaceae</taxon>
        <taxon>Arcticibacter</taxon>
    </lineage>
</organism>
<reference evidence="2 3" key="1">
    <citation type="journal article" date="2013" name="Genome Announc.">
        <title>Draft Genome Sequence of Arcticibacter svalbardensis Strain MN12-7T, a Member of the Family Sphingobacteriaceae Isolated from an Arctic Soil Sample.</title>
        <authorList>
            <person name="Shivaji S."/>
            <person name="Ara S."/>
            <person name="Prasad S."/>
            <person name="Manasa B.P."/>
            <person name="Begum Z."/>
            <person name="Singh A."/>
            <person name="Kumar Pinnaka A."/>
        </authorList>
    </citation>
    <scope>NUCLEOTIDE SEQUENCE [LARGE SCALE GENOMIC DNA]</scope>
    <source>
        <strain evidence="2 3">MN12-7</strain>
    </source>
</reference>
<dbReference type="SUPFAM" id="SSF53448">
    <property type="entry name" value="Nucleotide-diphospho-sugar transferases"/>
    <property type="match status" value="1"/>
</dbReference>
<evidence type="ECO:0000313" key="3">
    <source>
        <dbReference type="Proteomes" id="UP000014174"/>
    </source>
</evidence>
<dbReference type="CDD" id="cd06915">
    <property type="entry name" value="NTP_transferase_WcbM_like"/>
    <property type="match status" value="1"/>
</dbReference>
<gene>
    <name evidence="2" type="ORF">ADIARSV_3537</name>
</gene>
<dbReference type="OrthoDB" id="9813880at2"/>
<keyword evidence="2" id="KW-0808">Transferase</keyword>
<dbReference type="PANTHER" id="PTHR22572">
    <property type="entry name" value="SUGAR-1-PHOSPHATE GUANYL TRANSFERASE"/>
    <property type="match status" value="1"/>
</dbReference>
<dbReference type="STRING" id="1150600.ADIARSV_3537"/>
<dbReference type="RefSeq" id="WP_016196765.1">
    <property type="nucleotide sequence ID" value="NZ_AQPN01000120.1"/>
</dbReference>
<comment type="caution">
    <text evidence="2">The sequence shown here is derived from an EMBL/GenBank/DDBJ whole genome shotgun (WGS) entry which is preliminary data.</text>
</comment>
<evidence type="ECO:0000313" key="2">
    <source>
        <dbReference type="EMBL" id="EOR93272.1"/>
    </source>
</evidence>
<name>R9GN60_9SPHI</name>
<dbReference type="InterPro" id="IPR029044">
    <property type="entry name" value="Nucleotide-diphossugar_trans"/>
</dbReference>
<dbReference type="eggNOG" id="COG1208">
    <property type="taxonomic scope" value="Bacteria"/>
</dbReference>
<dbReference type="InterPro" id="IPR050486">
    <property type="entry name" value="Mannose-1P_guanyltransferase"/>
</dbReference>
<dbReference type="Gene3D" id="3.90.550.10">
    <property type="entry name" value="Spore Coat Polysaccharide Biosynthesis Protein SpsA, Chain A"/>
    <property type="match status" value="1"/>
</dbReference>
<dbReference type="Pfam" id="PF00483">
    <property type="entry name" value="NTP_transferase"/>
    <property type="match status" value="1"/>
</dbReference>
<feature type="domain" description="Nucleotidyl transferase" evidence="1">
    <location>
        <begin position="5"/>
        <end position="227"/>
    </location>
</feature>
<dbReference type="Proteomes" id="UP000014174">
    <property type="component" value="Unassembled WGS sequence"/>
</dbReference>
<dbReference type="EMBL" id="AQPN01000120">
    <property type="protein sequence ID" value="EOR93272.1"/>
    <property type="molecule type" value="Genomic_DNA"/>
</dbReference>
<accession>R9GN60</accession>